<feature type="compositionally biased region" description="Gly residues" evidence="8">
    <location>
        <begin position="1367"/>
        <end position="1376"/>
    </location>
</feature>
<dbReference type="InterPro" id="IPR036961">
    <property type="entry name" value="Kinesin_motor_dom_sf"/>
</dbReference>
<keyword evidence="11" id="KW-1185">Reference proteome</keyword>
<evidence type="ECO:0000259" key="9">
    <source>
        <dbReference type="SMART" id="SM00129"/>
    </source>
</evidence>
<feature type="compositionally biased region" description="Acidic residues" evidence="8">
    <location>
        <begin position="102"/>
        <end position="114"/>
    </location>
</feature>
<dbReference type="InterPro" id="IPR027417">
    <property type="entry name" value="P-loop_NTPase"/>
</dbReference>
<dbReference type="InterPro" id="IPR001752">
    <property type="entry name" value="Kinesin_motor_dom"/>
</dbReference>
<comment type="similarity">
    <text evidence="6">Belongs to the TRAFAC class myosin-kinesin ATPase superfamily. Kinesin family. KIN-12 subfamily.</text>
</comment>
<feature type="region of interest" description="Disordered" evidence="8">
    <location>
        <begin position="1261"/>
        <end position="1288"/>
    </location>
</feature>
<reference evidence="10 11" key="1">
    <citation type="submission" date="2023-05" db="EMBL/GenBank/DDBJ databases">
        <title>A 100% complete, gapless, phased diploid assembly of the Scenedesmus obliquus UTEX 3031 genome.</title>
        <authorList>
            <person name="Biondi T.C."/>
            <person name="Hanschen E.R."/>
            <person name="Kwon T."/>
            <person name="Eng W."/>
            <person name="Kruse C.P.S."/>
            <person name="Koehler S.I."/>
            <person name="Kunde Y."/>
            <person name="Gleasner C.D."/>
            <person name="You Mak K.T."/>
            <person name="Polle J."/>
            <person name="Hovde B.T."/>
            <person name="Starkenburg S.R."/>
        </authorList>
    </citation>
    <scope>NUCLEOTIDE SEQUENCE [LARGE SCALE GENOMIC DNA]</scope>
    <source>
        <strain evidence="10 11">DOE0152z</strain>
    </source>
</reference>
<dbReference type="SUPFAM" id="SSF52540">
    <property type="entry name" value="P-loop containing nucleoside triphosphate hydrolases"/>
    <property type="match status" value="1"/>
</dbReference>
<dbReference type="Pfam" id="PF00225">
    <property type="entry name" value="Kinesin"/>
    <property type="match status" value="1"/>
</dbReference>
<proteinExistence type="inferred from homology"/>
<feature type="region of interest" description="Disordered" evidence="8">
    <location>
        <begin position="411"/>
        <end position="434"/>
    </location>
</feature>
<evidence type="ECO:0000256" key="5">
    <source>
        <dbReference type="ARBA" id="ARBA00023175"/>
    </source>
</evidence>
<evidence type="ECO:0000256" key="7">
    <source>
        <dbReference type="SAM" id="Coils"/>
    </source>
</evidence>
<feature type="region of interest" description="Disordered" evidence="8">
    <location>
        <begin position="629"/>
        <end position="648"/>
    </location>
</feature>
<gene>
    <name evidence="10" type="ORF">OEZ85_006481</name>
</gene>
<feature type="coiled-coil region" evidence="7">
    <location>
        <begin position="500"/>
        <end position="573"/>
    </location>
</feature>
<feature type="region of interest" description="Disordered" evidence="8">
    <location>
        <begin position="831"/>
        <end position="855"/>
    </location>
</feature>
<accession>A0ABY8TUU5</accession>
<evidence type="ECO:0000256" key="1">
    <source>
        <dbReference type="ARBA" id="ARBA00022701"/>
    </source>
</evidence>
<name>A0ABY8TUU5_TETOB</name>
<feature type="compositionally biased region" description="Gly residues" evidence="8">
    <location>
        <begin position="416"/>
        <end position="430"/>
    </location>
</feature>
<keyword evidence="2" id="KW-0547">Nucleotide-binding</keyword>
<dbReference type="PANTHER" id="PTHR37739:SF8">
    <property type="entry name" value="KINESIN-LIKE PROTEIN KIN-12D"/>
    <property type="match status" value="1"/>
</dbReference>
<feature type="coiled-coil region" evidence="7">
    <location>
        <begin position="1015"/>
        <end position="1063"/>
    </location>
</feature>
<dbReference type="Gene3D" id="1.20.5.170">
    <property type="match status" value="1"/>
</dbReference>
<dbReference type="PANTHER" id="PTHR37739">
    <property type="entry name" value="KINESIN-LIKE PROTEIN KIN-12D"/>
    <property type="match status" value="1"/>
</dbReference>
<protein>
    <recommendedName>
        <fullName evidence="9">Kinesin motor domain-containing protein</fullName>
    </recommendedName>
</protein>
<organism evidence="10 11">
    <name type="scientific">Tetradesmus obliquus</name>
    <name type="common">Green alga</name>
    <name type="synonym">Acutodesmus obliquus</name>
    <dbReference type="NCBI Taxonomy" id="3088"/>
    <lineage>
        <taxon>Eukaryota</taxon>
        <taxon>Viridiplantae</taxon>
        <taxon>Chlorophyta</taxon>
        <taxon>core chlorophytes</taxon>
        <taxon>Chlorophyceae</taxon>
        <taxon>CS clade</taxon>
        <taxon>Sphaeropleales</taxon>
        <taxon>Scenedesmaceae</taxon>
        <taxon>Tetradesmus</taxon>
    </lineage>
</organism>
<keyword evidence="4 7" id="KW-0175">Coiled coil</keyword>
<evidence type="ECO:0000256" key="8">
    <source>
        <dbReference type="SAM" id="MobiDB-lite"/>
    </source>
</evidence>
<dbReference type="CDD" id="cd00106">
    <property type="entry name" value="KISc"/>
    <property type="match status" value="1"/>
</dbReference>
<dbReference type="EMBL" id="CP126211">
    <property type="protein sequence ID" value="WIA12855.1"/>
    <property type="molecule type" value="Genomic_DNA"/>
</dbReference>
<feature type="region of interest" description="Disordered" evidence="8">
    <location>
        <begin position="1465"/>
        <end position="1502"/>
    </location>
</feature>
<keyword evidence="1" id="KW-0493">Microtubule</keyword>
<feature type="compositionally biased region" description="Polar residues" evidence="8">
    <location>
        <begin position="1261"/>
        <end position="1271"/>
    </location>
</feature>
<dbReference type="PROSITE" id="PS00411">
    <property type="entry name" value="KINESIN_MOTOR_1"/>
    <property type="match status" value="1"/>
</dbReference>
<evidence type="ECO:0000313" key="11">
    <source>
        <dbReference type="Proteomes" id="UP001244341"/>
    </source>
</evidence>
<evidence type="ECO:0000256" key="3">
    <source>
        <dbReference type="ARBA" id="ARBA00022840"/>
    </source>
</evidence>
<dbReference type="SMART" id="SM00129">
    <property type="entry name" value="KISc"/>
    <property type="match status" value="1"/>
</dbReference>
<evidence type="ECO:0000313" key="10">
    <source>
        <dbReference type="EMBL" id="WIA12855.1"/>
    </source>
</evidence>
<dbReference type="Gene3D" id="1.10.287.1490">
    <property type="match status" value="2"/>
</dbReference>
<feature type="region of interest" description="Disordered" evidence="8">
    <location>
        <begin position="1354"/>
        <end position="1415"/>
    </location>
</feature>
<feature type="region of interest" description="Disordered" evidence="8">
    <location>
        <begin position="1"/>
        <end position="121"/>
    </location>
</feature>
<feature type="compositionally biased region" description="Polar residues" evidence="8">
    <location>
        <begin position="15"/>
        <end position="30"/>
    </location>
</feature>
<evidence type="ECO:0000256" key="2">
    <source>
        <dbReference type="ARBA" id="ARBA00022741"/>
    </source>
</evidence>
<dbReference type="Proteomes" id="UP001244341">
    <property type="component" value="Chromosome 4b"/>
</dbReference>
<feature type="region of interest" description="Disordered" evidence="8">
    <location>
        <begin position="867"/>
        <end position="886"/>
    </location>
</feature>
<keyword evidence="3" id="KW-0067">ATP-binding</keyword>
<keyword evidence="5" id="KW-0505">Motor protein</keyword>
<feature type="domain" description="Kinesin motor" evidence="9">
    <location>
        <begin position="121"/>
        <end position="494"/>
    </location>
</feature>
<feature type="coiled-coil region" evidence="7">
    <location>
        <begin position="1092"/>
        <end position="1221"/>
    </location>
</feature>
<feature type="compositionally biased region" description="Low complexity" evidence="8">
    <location>
        <begin position="831"/>
        <end position="840"/>
    </location>
</feature>
<dbReference type="InterPro" id="IPR019821">
    <property type="entry name" value="Kinesin_motor_CS"/>
</dbReference>
<evidence type="ECO:0000256" key="6">
    <source>
        <dbReference type="ARBA" id="ARBA00034488"/>
    </source>
</evidence>
<sequence length="1564" mass="170093">MSDIWTKALRGGGPSASNTPRAKSYSNNRYGSKPGEEEQDSADSGQKRTPRQGAMYDRPWKDLASLSSAGRGTPRSRSYAARPPIPRGNSNVDHDDAASVAESDDMSVATEDDYREGGAEGESVQVFVRVRPINSAESSEGEHYNCTRIYGDRTVSVELKHRPEPYQFKFDCVLPENTSQLEIFERAGKPIVDNCMGGYNSTIFAYGQTGAGKTYTMQGPMAALEDCEERGLAPRVFEYLFSEIDKAQDELCHENLTFCVKVSMLEIYNEVITDLLNPSGSNLQIREDIKRGCYVEDLSEQLIQNAPDAMRLMRTGAENRHVGETRLNRESSRSHSVFACTLERHSKSQDTGVTNVLFSRLNLIDLAGSERIHGGEHGGSQATGKHFKEACHINKSLTTLGRVIMELVEAQRSSSGGRGSSAGGGKGFGNGKTRHVPYRDSRLTFLLQDSLGGNAKTLMIANISPSSVSAQETLSTLQFMSRAKCIRNRATINMDARGDVVLLQREIVRLNSELDNLRKGYTEPAIQEAKELRIKLDEMCCDKNKMDAVMLNLEKENQNLKSERRRLDHKMSQIQKGAGQLDQAIFSLTTKVLHHESLAAAATEKSLAAAKVEHEVQLLEMQTQMQQQEQQVEELQEELEQERSGRKEAEVRLQEELRDSVAAAAEQQQLEAATAEGASLRQQLQETTAGASKLQQQLQEADSSSTSLQQQLDAACEARDEAQEALEVSKNVNAGLDDQIRQLMERIEQMATQLQDKDEQLSASNQALAETRETLGSTQADLAAAQQQLTAEQQEAAAQVSSAGSERQKLQQLLQETEQQLQQEQEQLQQVQGHLQQTEEQLGKATESNEEAKQQIAELESKAAALQQQVQELESRNTNTNSTNEELQQQLAALQQQLQDAAAASAADKEEHDAQVQQLQQQLEAAQGQVSQQGSQAAALEEALSELNAAVKEKSQALEGSQEHCKQLQQQLEASTAAATAKADQLSSDLAAVRESSKSRQEELMKQVTEVHLQLSAAQGEQDRLQDDLDAARSEKGLLEGQLADARSQVDKLQAQASSKALECDLLRKKLSAAESGVSALKGDLADRDAEMDALRQAVKDAEVTASEEQEKAAEELNCLKRELMDAQELLSSRGFEVVQMQRRLEELAHRLTEKNASLDGHKEEVKGLKSTIAKMESMARQKEALLADKTALADQLQADNEALNAKLQQTQEELAVKEGQLRCKLNAHELQLKEQIVYNARNRQAMNEIRKVINWAQQPPATSAANTPTGHQARQRQQQQPFSPSVAGEMSLAAEDTFVEDGFGTALFGGNSGGSRSKGAAAAGAGLPGPQSDGLPLMLEDVQLSIPASQLSAAAARRRSSDSAGSGRGSVGDGDGMVSVTAGSGGSRAGRRHGSGKGSGKGSSSKTDKQWAPPEVDVSLSASGVHEAQEGSCYQDTQQLYSDGSRADIGSDCSRALLVPEQASSPVRMSAEDSLGQLHSPQRSSRGSAGRSSRRDTSRRALRAGFEHLSCSTGKKHSMMMSGDASVVLSVSAEWSASSGHEQHDMRLPAAVVGGDCDVEQDT</sequence>
<feature type="compositionally biased region" description="Acidic residues" evidence="8">
    <location>
        <begin position="631"/>
        <end position="640"/>
    </location>
</feature>
<dbReference type="InterPro" id="IPR044986">
    <property type="entry name" value="KIF15/KIN-12"/>
</dbReference>
<evidence type="ECO:0000256" key="4">
    <source>
        <dbReference type="ARBA" id="ARBA00023054"/>
    </source>
</evidence>
<dbReference type="Gene3D" id="3.40.850.10">
    <property type="entry name" value="Kinesin motor domain"/>
    <property type="match status" value="1"/>
</dbReference>
<dbReference type="PRINTS" id="PR00380">
    <property type="entry name" value="KINESINHEAVY"/>
</dbReference>
<dbReference type="SUPFAM" id="SSF57997">
    <property type="entry name" value="Tropomyosin"/>
    <property type="match status" value="1"/>
</dbReference>